<dbReference type="OrthoDB" id="9858206at2"/>
<accession>A0A1Y2K6J3</accession>
<dbReference type="RefSeq" id="WP_085441896.1">
    <property type="nucleotide sequence ID" value="NZ_LVJN01000018.1"/>
</dbReference>
<comment type="caution">
    <text evidence="1">The sequence shown here is derived from an EMBL/GenBank/DDBJ whole genome shotgun (WGS) entry which is preliminary data.</text>
</comment>
<evidence type="ECO:0000313" key="1">
    <source>
        <dbReference type="EMBL" id="OSM05272.1"/>
    </source>
</evidence>
<proteinExistence type="predicted"/>
<reference evidence="1 2" key="1">
    <citation type="journal article" date="2016" name="BMC Genomics">
        <title>Combined genomic and structural analyses of a cultured magnetotactic bacterium reveals its niche adaptation to a dynamic environment.</title>
        <authorList>
            <person name="Araujo A.C."/>
            <person name="Morillo V."/>
            <person name="Cypriano J."/>
            <person name="Teixeira L.C."/>
            <person name="Leao P."/>
            <person name="Lyra S."/>
            <person name="Almeida L.G."/>
            <person name="Bazylinski D.A."/>
            <person name="Vasconcellos A.T."/>
            <person name="Abreu F."/>
            <person name="Lins U."/>
        </authorList>
    </citation>
    <scope>NUCLEOTIDE SEQUENCE [LARGE SCALE GENOMIC DNA]</scope>
    <source>
        <strain evidence="1 2">IT-1</strain>
    </source>
</reference>
<dbReference type="EMBL" id="LVJN01000018">
    <property type="protein sequence ID" value="OSM05272.1"/>
    <property type="molecule type" value="Genomic_DNA"/>
</dbReference>
<sequence>MSTLEEKVLEKHLQECLQQICPLFKEVRERQGGKLPEELLDDAYVMGYVKGMANMLLARQHVEDDNERGYAIILIFAKVFEKDPRMVGERLAILHADRSNIDYLEGITDGEDRLMGLNDGRRDEVTYRLMHRLEPYMKLEA</sequence>
<name>A0A1Y2K6J3_9PROT</name>
<protein>
    <submittedName>
        <fullName evidence="1">Uncharacterized protein</fullName>
    </submittedName>
</protein>
<organism evidence="1 2">
    <name type="scientific">Magnetofaba australis IT-1</name>
    <dbReference type="NCBI Taxonomy" id="1434232"/>
    <lineage>
        <taxon>Bacteria</taxon>
        <taxon>Pseudomonadati</taxon>
        <taxon>Pseudomonadota</taxon>
        <taxon>Magnetococcia</taxon>
        <taxon>Magnetococcales</taxon>
        <taxon>Magnetococcaceae</taxon>
        <taxon>Magnetofaba</taxon>
    </lineage>
</organism>
<dbReference type="Proteomes" id="UP000194003">
    <property type="component" value="Unassembled WGS sequence"/>
</dbReference>
<evidence type="ECO:0000313" key="2">
    <source>
        <dbReference type="Proteomes" id="UP000194003"/>
    </source>
</evidence>
<gene>
    <name evidence="1" type="ORF">MAIT1_03439</name>
</gene>
<dbReference type="AlphaFoldDB" id="A0A1Y2K6J3"/>
<keyword evidence="2" id="KW-1185">Reference proteome</keyword>